<accession>A0A6J4QLI7</accession>
<dbReference type="EMBL" id="CADCVD010000096">
    <property type="protein sequence ID" value="CAA9447940.1"/>
    <property type="molecule type" value="Genomic_DNA"/>
</dbReference>
<feature type="non-terminal residue" evidence="1">
    <location>
        <position position="59"/>
    </location>
</feature>
<proteinExistence type="predicted"/>
<protein>
    <submittedName>
        <fullName evidence="1">Uncharacterized protein</fullName>
    </submittedName>
</protein>
<organism evidence="1">
    <name type="scientific">uncultured Rubrobacteraceae bacterium</name>
    <dbReference type="NCBI Taxonomy" id="349277"/>
    <lineage>
        <taxon>Bacteria</taxon>
        <taxon>Bacillati</taxon>
        <taxon>Actinomycetota</taxon>
        <taxon>Rubrobacteria</taxon>
        <taxon>Rubrobacterales</taxon>
        <taxon>Rubrobacteraceae</taxon>
        <taxon>environmental samples</taxon>
    </lineage>
</organism>
<evidence type="ECO:0000313" key="1">
    <source>
        <dbReference type="EMBL" id="CAA9447940.1"/>
    </source>
</evidence>
<sequence length="59" mass="6493">WTVPYARFVQSLGLSLEPSKARSCWLRTPTDRTAHTCPLYSSGPASVKASATDDVAEYF</sequence>
<gene>
    <name evidence="1" type="ORF">AVDCRST_MAG37-2027</name>
</gene>
<reference evidence="1" key="1">
    <citation type="submission" date="2020-02" db="EMBL/GenBank/DDBJ databases">
        <authorList>
            <person name="Meier V. D."/>
        </authorList>
    </citation>
    <scope>NUCLEOTIDE SEQUENCE</scope>
    <source>
        <strain evidence="1">AVDCRST_MAG37</strain>
    </source>
</reference>
<name>A0A6J4QLI7_9ACTN</name>
<feature type="non-terminal residue" evidence="1">
    <location>
        <position position="1"/>
    </location>
</feature>
<dbReference type="AlphaFoldDB" id="A0A6J4QLI7"/>